<dbReference type="Proteomes" id="UP000319143">
    <property type="component" value="Unassembled WGS sequence"/>
</dbReference>
<name>A0A5C6D4K9_9BACT</name>
<dbReference type="AlphaFoldDB" id="A0A5C6D4K9"/>
<dbReference type="OrthoDB" id="292345at2"/>
<sequence>MNTQQTPRQLLLEQLESRCLLAGSVFLFSSPAPEASAPRNDSINRHPADVQDRGGLAREQGQERRQVHRQEQTKQSVVTVIVFVPTTSNGNDLIPPQTQPNVPTLPSRSTPEAEVVTAMKIPSESQQQTDVLAEQPTASSIDQQFASPETVARLGSSLPIASAETSSIDLKSSGARDRWENDVANEPMTLERHVIDTFPMLHHQLLESKPTETEPPWELHRETLKRLREVTQEPLNHRPESTDAVIASWFDGAGGLVDLSDHATSRLQPAEVDRIVTVGLDARFGLHRSFDLIASAETEPVSDDVRVAILDMLRRVSSDEAPPISENTPTRIPSLTYSGAALAAVGVALTVRRKRSASSAAN</sequence>
<reference evidence="2 3" key="1">
    <citation type="submission" date="2019-02" db="EMBL/GenBank/DDBJ databases">
        <title>Deep-cultivation of Planctomycetes and their phenomic and genomic characterization uncovers novel biology.</title>
        <authorList>
            <person name="Wiegand S."/>
            <person name="Jogler M."/>
            <person name="Boedeker C."/>
            <person name="Pinto D."/>
            <person name="Vollmers J."/>
            <person name="Rivas-Marin E."/>
            <person name="Kohn T."/>
            <person name="Peeters S.H."/>
            <person name="Heuer A."/>
            <person name="Rast P."/>
            <person name="Oberbeckmann S."/>
            <person name="Bunk B."/>
            <person name="Jeske O."/>
            <person name="Meyerdierks A."/>
            <person name="Storesund J.E."/>
            <person name="Kallscheuer N."/>
            <person name="Luecker S."/>
            <person name="Lage O.M."/>
            <person name="Pohl T."/>
            <person name="Merkel B.J."/>
            <person name="Hornburger P."/>
            <person name="Mueller R.-W."/>
            <person name="Bruemmer F."/>
            <person name="Labrenz M."/>
            <person name="Spormann A.M."/>
            <person name="Op Den Camp H."/>
            <person name="Overmann J."/>
            <person name="Amann R."/>
            <person name="Jetten M.S.M."/>
            <person name="Mascher T."/>
            <person name="Medema M.H."/>
            <person name="Devos D.P."/>
            <person name="Kaster A.-K."/>
            <person name="Ovreas L."/>
            <person name="Rohde M."/>
            <person name="Galperin M.Y."/>
            <person name="Jogler C."/>
        </authorList>
    </citation>
    <scope>NUCLEOTIDE SEQUENCE [LARGE SCALE GENOMIC DNA]</scope>
    <source>
        <strain evidence="2 3">Poly41</strain>
    </source>
</reference>
<feature type="region of interest" description="Disordered" evidence="1">
    <location>
        <begin position="33"/>
        <end position="72"/>
    </location>
</feature>
<dbReference type="EMBL" id="SJPV01000020">
    <property type="protein sequence ID" value="TWU30854.1"/>
    <property type="molecule type" value="Genomic_DNA"/>
</dbReference>
<proteinExistence type="predicted"/>
<feature type="compositionally biased region" description="Polar residues" evidence="1">
    <location>
        <begin position="99"/>
        <end position="108"/>
    </location>
</feature>
<evidence type="ECO:0000256" key="1">
    <source>
        <dbReference type="SAM" id="MobiDB-lite"/>
    </source>
</evidence>
<comment type="caution">
    <text evidence="2">The sequence shown here is derived from an EMBL/GenBank/DDBJ whole genome shotgun (WGS) entry which is preliminary data.</text>
</comment>
<evidence type="ECO:0000313" key="3">
    <source>
        <dbReference type="Proteomes" id="UP000319143"/>
    </source>
</evidence>
<protein>
    <submittedName>
        <fullName evidence="2">Uncharacterized protein</fullName>
    </submittedName>
</protein>
<feature type="region of interest" description="Disordered" evidence="1">
    <location>
        <begin position="89"/>
        <end position="108"/>
    </location>
</feature>
<feature type="compositionally biased region" description="Basic and acidic residues" evidence="1">
    <location>
        <begin position="42"/>
        <end position="72"/>
    </location>
</feature>
<organism evidence="2 3">
    <name type="scientific">Novipirellula artificiosorum</name>
    <dbReference type="NCBI Taxonomy" id="2528016"/>
    <lineage>
        <taxon>Bacteria</taxon>
        <taxon>Pseudomonadati</taxon>
        <taxon>Planctomycetota</taxon>
        <taxon>Planctomycetia</taxon>
        <taxon>Pirellulales</taxon>
        <taxon>Pirellulaceae</taxon>
        <taxon>Novipirellula</taxon>
    </lineage>
</organism>
<gene>
    <name evidence="2" type="ORF">Poly41_65480</name>
</gene>
<dbReference type="RefSeq" id="WP_146531231.1">
    <property type="nucleotide sequence ID" value="NZ_SJPV01000020.1"/>
</dbReference>
<accession>A0A5C6D4K9</accession>
<keyword evidence="3" id="KW-1185">Reference proteome</keyword>
<evidence type="ECO:0000313" key="2">
    <source>
        <dbReference type="EMBL" id="TWU30854.1"/>
    </source>
</evidence>